<feature type="transmembrane region" description="Helical" evidence="9">
    <location>
        <begin position="150"/>
        <end position="173"/>
    </location>
</feature>
<keyword evidence="2" id="KW-1003">Cell membrane</keyword>
<keyword evidence="12" id="KW-1185">Reference proteome</keyword>
<reference evidence="12" key="2">
    <citation type="journal article" date="2007" name="PLoS Biol.">
        <title>Survey sequencing and comparative analysis of the elephant shark (Callorhinchus milii) genome.</title>
        <authorList>
            <person name="Venkatesh B."/>
            <person name="Kirkness E.F."/>
            <person name="Loh Y.H."/>
            <person name="Halpern A.L."/>
            <person name="Lee A.P."/>
            <person name="Johnson J."/>
            <person name="Dandona N."/>
            <person name="Viswanathan L.D."/>
            <person name="Tay A."/>
            <person name="Venter J.C."/>
            <person name="Strausberg R.L."/>
            <person name="Brenner S."/>
        </authorList>
    </citation>
    <scope>NUCLEOTIDE SEQUENCE [LARGE SCALE GENOMIC DNA]</scope>
</reference>
<feature type="transmembrane region" description="Helical" evidence="9">
    <location>
        <begin position="115"/>
        <end position="138"/>
    </location>
</feature>
<dbReference type="RefSeq" id="XP_007889005.1">
    <property type="nucleotide sequence ID" value="XM_007890814.1"/>
</dbReference>
<dbReference type="AlphaFoldDB" id="A0A4W3I1G3"/>
<keyword evidence="8" id="KW-0807">Transducer</keyword>
<evidence type="ECO:0000256" key="3">
    <source>
        <dbReference type="ARBA" id="ARBA00022692"/>
    </source>
</evidence>
<sequence length="335" mass="38796">MADTTAGEINSMNGSNVTNEPNDPCFNLDEKLMKYYLPVMYSFIFFIGLIGNIIAITVYIFKIRPWKSNTVINCNLILTDLLYVSSLPFIIYSYINSNSWKLGEFMCKFTRLIFYLNLYGSIMFLMCLSIFRFLVIIYPLRAYEVQKKPWAFLACCLVWLITIAEVLPMITFITLESKSNTFTCLDFGSSPNPEQLLVYSWILTVLGYLIPLLIIFICSLKIVYTLKKGPYVNLASKLRARRLIIVILIVFTICFLPLHLFRLLRLYFRLPNVTETCLTHTVNAIYIITRPIAALHTFCNLALYIIDDNFKQALISLFTCKSQSETRNSREHLHK</sequence>
<dbReference type="Proteomes" id="UP000314986">
    <property type="component" value="Unassembled WGS sequence"/>
</dbReference>
<comment type="subcellular location">
    <subcellularLocation>
        <location evidence="1">Cell membrane</location>
        <topology evidence="1">Multi-pass membrane protein</topology>
    </subcellularLocation>
</comment>
<reference evidence="12" key="1">
    <citation type="journal article" date="2006" name="Science">
        <title>Ancient noncoding elements conserved in the human genome.</title>
        <authorList>
            <person name="Venkatesh B."/>
            <person name="Kirkness E.F."/>
            <person name="Loh Y.H."/>
            <person name="Halpern A.L."/>
            <person name="Lee A.P."/>
            <person name="Johnson J."/>
            <person name="Dandona N."/>
            <person name="Viswanathan L.D."/>
            <person name="Tay A."/>
            <person name="Venter J.C."/>
            <person name="Strausberg R.L."/>
            <person name="Brenner S."/>
        </authorList>
    </citation>
    <scope>NUCLEOTIDE SEQUENCE [LARGE SCALE GENOMIC DNA]</scope>
</reference>
<dbReference type="PROSITE" id="PS50262">
    <property type="entry name" value="G_PROTEIN_RECEP_F1_2"/>
    <property type="match status" value="1"/>
</dbReference>
<evidence type="ECO:0000256" key="4">
    <source>
        <dbReference type="ARBA" id="ARBA00022989"/>
    </source>
</evidence>
<evidence type="ECO:0000256" key="7">
    <source>
        <dbReference type="ARBA" id="ARBA00023170"/>
    </source>
</evidence>
<reference evidence="11" key="4">
    <citation type="submission" date="2025-08" db="UniProtKB">
        <authorList>
            <consortium name="Ensembl"/>
        </authorList>
    </citation>
    <scope>IDENTIFICATION</scope>
</reference>
<reference evidence="11" key="5">
    <citation type="submission" date="2025-09" db="UniProtKB">
        <authorList>
            <consortium name="Ensembl"/>
        </authorList>
    </citation>
    <scope>IDENTIFICATION</scope>
</reference>
<dbReference type="GO" id="GO:0005886">
    <property type="term" value="C:plasma membrane"/>
    <property type="evidence" value="ECO:0007669"/>
    <property type="project" value="UniProtKB-SubCell"/>
</dbReference>
<evidence type="ECO:0000256" key="9">
    <source>
        <dbReference type="SAM" id="Phobius"/>
    </source>
</evidence>
<feature type="transmembrane region" description="Helical" evidence="9">
    <location>
        <begin position="243"/>
        <end position="264"/>
    </location>
</feature>
<dbReference type="GO" id="GO:0004930">
    <property type="term" value="F:G protein-coupled receptor activity"/>
    <property type="evidence" value="ECO:0007669"/>
    <property type="project" value="UniProtKB-KW"/>
</dbReference>
<dbReference type="PRINTS" id="PR01157">
    <property type="entry name" value="P2YPURNOCPTR"/>
</dbReference>
<dbReference type="InterPro" id="IPR017452">
    <property type="entry name" value="GPCR_Rhodpsn_7TM"/>
</dbReference>
<dbReference type="CDD" id="cd15375">
    <property type="entry name" value="7tmA_OXGR1"/>
    <property type="match status" value="1"/>
</dbReference>
<evidence type="ECO:0000259" key="10">
    <source>
        <dbReference type="PROSITE" id="PS50262"/>
    </source>
</evidence>
<dbReference type="PANTHER" id="PTHR24231">
    <property type="entry name" value="PURINOCEPTOR-RELATED G-PROTEIN COUPLED RECEPTOR"/>
    <property type="match status" value="1"/>
</dbReference>
<dbReference type="InterPro" id="IPR000276">
    <property type="entry name" value="GPCR_Rhodpsn"/>
</dbReference>
<evidence type="ECO:0000313" key="12">
    <source>
        <dbReference type="Proteomes" id="UP000314986"/>
    </source>
</evidence>
<dbReference type="STRING" id="7868.ENSCMIP00000022532"/>
<reference evidence="12" key="3">
    <citation type="journal article" date="2014" name="Nature">
        <title>Elephant shark genome provides unique insights into gnathostome evolution.</title>
        <authorList>
            <consortium name="International Elephant Shark Genome Sequencing Consortium"/>
            <person name="Venkatesh B."/>
            <person name="Lee A.P."/>
            <person name="Ravi V."/>
            <person name="Maurya A.K."/>
            <person name="Lian M.M."/>
            <person name="Swann J.B."/>
            <person name="Ohta Y."/>
            <person name="Flajnik M.F."/>
            <person name="Sutoh Y."/>
            <person name="Kasahara M."/>
            <person name="Hoon S."/>
            <person name="Gangu V."/>
            <person name="Roy S.W."/>
            <person name="Irimia M."/>
            <person name="Korzh V."/>
            <person name="Kondrychyn I."/>
            <person name="Lim Z.W."/>
            <person name="Tay B.H."/>
            <person name="Tohari S."/>
            <person name="Kong K.W."/>
            <person name="Ho S."/>
            <person name="Lorente-Galdos B."/>
            <person name="Quilez J."/>
            <person name="Marques-Bonet T."/>
            <person name="Raney B.J."/>
            <person name="Ingham P.W."/>
            <person name="Tay A."/>
            <person name="Hillier L.W."/>
            <person name="Minx P."/>
            <person name="Boehm T."/>
            <person name="Wilson R.K."/>
            <person name="Brenner S."/>
            <person name="Warren W.C."/>
        </authorList>
    </citation>
    <scope>NUCLEOTIDE SEQUENCE [LARGE SCALE GENOMIC DNA]</scope>
</reference>
<dbReference type="PANTHER" id="PTHR24231:SF15">
    <property type="entry name" value="2-OXOGLUTARATE RECEPTOR 1"/>
    <property type="match status" value="1"/>
</dbReference>
<dbReference type="Pfam" id="PF00001">
    <property type="entry name" value="7tm_1"/>
    <property type="match status" value="1"/>
</dbReference>
<dbReference type="GeneID" id="103176931"/>
<keyword evidence="5" id="KW-0297">G-protein coupled receptor</keyword>
<dbReference type="RefSeq" id="XP_042190314.1">
    <property type="nucleotide sequence ID" value="XM_042334380.1"/>
</dbReference>
<evidence type="ECO:0000313" key="11">
    <source>
        <dbReference type="Ensembl" id="ENSCMIP00000022532.1"/>
    </source>
</evidence>
<keyword evidence="7" id="KW-0675">Receptor</keyword>
<evidence type="ECO:0000256" key="5">
    <source>
        <dbReference type="ARBA" id="ARBA00023040"/>
    </source>
</evidence>
<dbReference type="Gene3D" id="1.20.1070.10">
    <property type="entry name" value="Rhodopsin 7-helix transmembrane proteins"/>
    <property type="match status" value="1"/>
</dbReference>
<dbReference type="SUPFAM" id="SSF81321">
    <property type="entry name" value="Family A G protein-coupled receptor-like"/>
    <property type="match status" value="1"/>
</dbReference>
<feature type="domain" description="G-protein coupled receptors family 1 profile" evidence="10">
    <location>
        <begin position="51"/>
        <end position="304"/>
    </location>
</feature>
<dbReference type="InParanoid" id="A0A4W3I1G3"/>
<protein>
    <submittedName>
        <fullName evidence="11">Oxoglutarate (alpha-ketoglutarate) receptor 1b</fullName>
    </submittedName>
</protein>
<feature type="transmembrane region" description="Helical" evidence="9">
    <location>
        <begin position="198"/>
        <end position="223"/>
    </location>
</feature>
<proteinExistence type="predicted"/>
<name>A0A4W3I1G3_CALMI</name>
<keyword evidence="4 9" id="KW-1133">Transmembrane helix</keyword>
<gene>
    <name evidence="11" type="primary">LOC103176931</name>
</gene>
<keyword evidence="6 9" id="KW-0472">Membrane</keyword>
<evidence type="ECO:0000256" key="1">
    <source>
        <dbReference type="ARBA" id="ARBA00004651"/>
    </source>
</evidence>
<keyword evidence="3 9" id="KW-0812">Transmembrane</keyword>
<dbReference type="KEGG" id="cmk:103176931"/>
<evidence type="ECO:0000256" key="6">
    <source>
        <dbReference type="ARBA" id="ARBA00023136"/>
    </source>
</evidence>
<organism evidence="11 12">
    <name type="scientific">Callorhinchus milii</name>
    <name type="common">Ghost shark</name>
    <dbReference type="NCBI Taxonomy" id="7868"/>
    <lineage>
        <taxon>Eukaryota</taxon>
        <taxon>Metazoa</taxon>
        <taxon>Chordata</taxon>
        <taxon>Craniata</taxon>
        <taxon>Vertebrata</taxon>
        <taxon>Chondrichthyes</taxon>
        <taxon>Holocephali</taxon>
        <taxon>Chimaeriformes</taxon>
        <taxon>Callorhinchidae</taxon>
        <taxon>Callorhinchus</taxon>
    </lineage>
</organism>
<evidence type="ECO:0000256" key="2">
    <source>
        <dbReference type="ARBA" id="ARBA00022475"/>
    </source>
</evidence>
<dbReference type="OMA" id="FVIIHPM"/>
<dbReference type="Ensembl" id="ENSCMIT00000022920.1">
    <property type="protein sequence ID" value="ENSCMIP00000022532.1"/>
    <property type="gene ID" value="ENSCMIG00000010144.1"/>
</dbReference>
<evidence type="ECO:0000256" key="8">
    <source>
        <dbReference type="ARBA" id="ARBA00023224"/>
    </source>
</evidence>
<dbReference type="PRINTS" id="PR00237">
    <property type="entry name" value="GPCRRHODOPSN"/>
</dbReference>
<dbReference type="OrthoDB" id="5967390at2759"/>
<accession>A0A4W3I1G3</accession>
<feature type="transmembrane region" description="Helical" evidence="9">
    <location>
        <begin position="39"/>
        <end position="61"/>
    </location>
</feature>
<feature type="transmembrane region" description="Helical" evidence="9">
    <location>
        <begin position="73"/>
        <end position="95"/>
    </location>
</feature>
<dbReference type="GeneTree" id="ENSGT01030000234621"/>